<keyword evidence="5 10" id="KW-1133">Transmembrane helix</keyword>
<feature type="transmembrane region" description="Helical" evidence="10">
    <location>
        <begin position="234"/>
        <end position="255"/>
    </location>
</feature>
<keyword evidence="4 10" id="KW-0812">Transmembrane</keyword>
<keyword evidence="3" id="KW-1003">Cell membrane</keyword>
<dbReference type="Pfam" id="PF00001">
    <property type="entry name" value="7tm_1"/>
    <property type="match status" value="1"/>
</dbReference>
<feature type="transmembrane region" description="Helical" evidence="10">
    <location>
        <begin position="275"/>
        <end position="295"/>
    </location>
</feature>
<dbReference type="InterPro" id="IPR050569">
    <property type="entry name" value="TAAR"/>
</dbReference>
<dbReference type="SUPFAM" id="SSF81321">
    <property type="entry name" value="Family A G protein-coupled receptor-like"/>
    <property type="match status" value="1"/>
</dbReference>
<evidence type="ECO:0000259" key="11">
    <source>
        <dbReference type="PROSITE" id="PS50262"/>
    </source>
</evidence>
<proteinExistence type="inferred from homology"/>
<dbReference type="EMBL" id="HACA01007223">
    <property type="protein sequence ID" value="CDW24584.1"/>
    <property type="molecule type" value="Transcribed_RNA"/>
</dbReference>
<dbReference type="GO" id="GO:0004930">
    <property type="term" value="F:G protein-coupled receptor activity"/>
    <property type="evidence" value="ECO:0007669"/>
    <property type="project" value="UniProtKB-KW"/>
</dbReference>
<keyword evidence="9" id="KW-0807">Transducer</keyword>
<reference evidence="12" key="1">
    <citation type="submission" date="2014-05" db="EMBL/GenBank/DDBJ databases">
        <authorList>
            <person name="Chronopoulou M."/>
        </authorList>
    </citation>
    <scope>NUCLEOTIDE SEQUENCE</scope>
    <source>
        <tissue evidence="12">Whole organism</tissue>
    </source>
</reference>
<protein>
    <submittedName>
        <fullName evidence="12">Putative LOC100869772 [Apis florea]</fullName>
    </submittedName>
</protein>
<evidence type="ECO:0000256" key="8">
    <source>
        <dbReference type="ARBA" id="ARBA00023170"/>
    </source>
</evidence>
<dbReference type="GO" id="GO:0005886">
    <property type="term" value="C:plasma membrane"/>
    <property type="evidence" value="ECO:0007669"/>
    <property type="project" value="UniProtKB-SubCell"/>
</dbReference>
<evidence type="ECO:0000256" key="2">
    <source>
        <dbReference type="ARBA" id="ARBA00010663"/>
    </source>
</evidence>
<name>A0A0K2TEY3_LEPSM</name>
<accession>A0A0K2TEY3</accession>
<evidence type="ECO:0000313" key="12">
    <source>
        <dbReference type="EMBL" id="CDW24584.1"/>
    </source>
</evidence>
<dbReference type="OrthoDB" id="6159456at2759"/>
<sequence length="297" mass="33292">MEIVDVILALLCTIFGIIGLLFNAYVVISALLARQVSGPSNILLLHLCSLNSLLTFTFLCLQSPNLFLGSSYSGDVLCYFQGFLEFIIHPLLVWNILGIHMDRFVSIAYPLRYAALINSTRVVYFLIFIWVWVLSTNLLPITIILPIMAYRESLGTCSPEFHLNGIIATLYLVLGILLPIFIIVACNLRIVNIAKYHQFRIANALFGMTLSAHHNVEGAKARERQNIALKRFQGLNAIITLSQLVGSLLFFYLPFVTMTLYESWSGNKLLSSYNFIPRGCLVLLMINPVCSGFIFGI</sequence>
<comment type="similarity">
    <text evidence="2">Belongs to the G-protein coupled receptor 1 family.</text>
</comment>
<keyword evidence="8" id="KW-0675">Receptor</keyword>
<dbReference type="CDD" id="cd00637">
    <property type="entry name" value="7tm_classA_rhodopsin-like"/>
    <property type="match status" value="1"/>
</dbReference>
<feature type="transmembrane region" description="Helical" evidence="10">
    <location>
        <begin position="122"/>
        <end position="148"/>
    </location>
</feature>
<feature type="domain" description="G-protein coupled receptors family 1 profile" evidence="11">
    <location>
        <begin position="22"/>
        <end position="295"/>
    </location>
</feature>
<feature type="non-terminal residue" evidence="12">
    <location>
        <position position="297"/>
    </location>
</feature>
<evidence type="ECO:0000256" key="5">
    <source>
        <dbReference type="ARBA" id="ARBA00022989"/>
    </source>
</evidence>
<feature type="transmembrane region" description="Helical" evidence="10">
    <location>
        <begin position="40"/>
        <end position="59"/>
    </location>
</feature>
<evidence type="ECO:0000256" key="3">
    <source>
        <dbReference type="ARBA" id="ARBA00022475"/>
    </source>
</evidence>
<comment type="subcellular location">
    <subcellularLocation>
        <location evidence="1">Cell membrane</location>
        <topology evidence="1">Multi-pass membrane protein</topology>
    </subcellularLocation>
</comment>
<dbReference type="InterPro" id="IPR000276">
    <property type="entry name" value="GPCR_Rhodpsn"/>
</dbReference>
<feature type="transmembrane region" description="Helical" evidence="10">
    <location>
        <begin position="79"/>
        <end position="101"/>
    </location>
</feature>
<evidence type="ECO:0000256" key="6">
    <source>
        <dbReference type="ARBA" id="ARBA00023040"/>
    </source>
</evidence>
<dbReference type="PANTHER" id="PTHR24249">
    <property type="entry name" value="HISTAMINE RECEPTOR-RELATED G-PROTEIN COUPLED RECEPTOR"/>
    <property type="match status" value="1"/>
</dbReference>
<dbReference type="AlphaFoldDB" id="A0A0K2TEY3"/>
<dbReference type="InterPro" id="IPR017452">
    <property type="entry name" value="GPCR_Rhodpsn_7TM"/>
</dbReference>
<dbReference type="PROSITE" id="PS50262">
    <property type="entry name" value="G_PROTEIN_RECEP_F1_2"/>
    <property type="match status" value="1"/>
</dbReference>
<dbReference type="PRINTS" id="PR00237">
    <property type="entry name" value="GPCRRHODOPSN"/>
</dbReference>
<dbReference type="PANTHER" id="PTHR24249:SF406">
    <property type="entry name" value="G-PROTEIN COUPLED RECEPTORS FAMILY 1 PROFILE DOMAIN-CONTAINING PROTEIN"/>
    <property type="match status" value="1"/>
</dbReference>
<keyword evidence="6" id="KW-0297">G-protein coupled receptor</keyword>
<organism evidence="12">
    <name type="scientific">Lepeophtheirus salmonis</name>
    <name type="common">Salmon louse</name>
    <name type="synonym">Caligus salmonis</name>
    <dbReference type="NCBI Taxonomy" id="72036"/>
    <lineage>
        <taxon>Eukaryota</taxon>
        <taxon>Metazoa</taxon>
        <taxon>Ecdysozoa</taxon>
        <taxon>Arthropoda</taxon>
        <taxon>Crustacea</taxon>
        <taxon>Multicrustacea</taxon>
        <taxon>Hexanauplia</taxon>
        <taxon>Copepoda</taxon>
        <taxon>Siphonostomatoida</taxon>
        <taxon>Caligidae</taxon>
        <taxon>Lepeophtheirus</taxon>
    </lineage>
</organism>
<dbReference type="Gene3D" id="1.20.1070.10">
    <property type="entry name" value="Rhodopsin 7-helix transmembrane proteins"/>
    <property type="match status" value="1"/>
</dbReference>
<keyword evidence="7 10" id="KW-0472">Membrane</keyword>
<feature type="transmembrane region" description="Helical" evidence="10">
    <location>
        <begin position="6"/>
        <end position="28"/>
    </location>
</feature>
<feature type="transmembrane region" description="Helical" evidence="10">
    <location>
        <begin position="168"/>
        <end position="191"/>
    </location>
</feature>
<evidence type="ECO:0000256" key="4">
    <source>
        <dbReference type="ARBA" id="ARBA00022692"/>
    </source>
</evidence>
<evidence type="ECO:0000256" key="1">
    <source>
        <dbReference type="ARBA" id="ARBA00004651"/>
    </source>
</evidence>
<evidence type="ECO:0000256" key="7">
    <source>
        <dbReference type="ARBA" id="ARBA00023136"/>
    </source>
</evidence>
<evidence type="ECO:0000256" key="9">
    <source>
        <dbReference type="ARBA" id="ARBA00023224"/>
    </source>
</evidence>
<evidence type="ECO:0000256" key="10">
    <source>
        <dbReference type="SAM" id="Phobius"/>
    </source>
</evidence>